<feature type="compositionally biased region" description="Low complexity" evidence="1">
    <location>
        <begin position="538"/>
        <end position="549"/>
    </location>
</feature>
<dbReference type="OrthoDB" id="10645467at2759"/>
<evidence type="ECO:0000313" key="2">
    <source>
        <dbReference type="EMBL" id="CBY13141.1"/>
    </source>
</evidence>
<feature type="compositionally biased region" description="Polar residues" evidence="1">
    <location>
        <begin position="130"/>
        <end position="145"/>
    </location>
</feature>
<gene>
    <name evidence="2" type="ORF">GSOID_T00003887001</name>
</gene>
<sequence length="650" mass="72128">MTDSDDSDREFEKFLMASISGSDLTSGRADTGRENSKKLTKSLDWNVSSSEDIESKPPSRFIKTATLTELDNILAETPASKPRHENTPPIPSLEPQGILAALESQMLVGDSTTTEGYTESIERQEFANRLAQQNSALHSLGNNIHDSPADKMGQTGTLEGLEELKEVVEEIRQKSSESSSKELSETSSQKPNFQLNESSKLQSEESVNDEDSESNNTGSIFSDASKSSISAATATEQTQTREQSPEPESVSISEAYESDTLKEDDSTDDESPSSAIDTKPAEHPEMDVDSLQPVTVQNVSVRSSPELSVSVSEATEKISAGKALGIGVNLEPYIETKSDIDEQEPSFSENANSKIEDDLFGKVSIENEDYFQEHAVSEEIDNSKTGNFKQEDNDFIVPARAPVEREEHAVQEQNKSLSSSVSVADIPPEDFGKTHEISLADSSLAELLNLTEETQKSKKLAHTFDPAQNNREKNKENLDATKTMYHKKPDFSHVKSSGYGTSYKPASSSRPRISPRLAAKVEAAKVEKRRKSAQLRMSHSQSQGFSSSGPIEPVNEENIESLREQLEQEKKRDQLAKNQTVELNNYYLAEQEHLQEVKRANEYSQKIHIPTDDGDNLNKENEKLLSSYQLENEKLYLRNKGKLACFLRRT</sequence>
<feature type="compositionally biased region" description="Low complexity" evidence="1">
    <location>
        <begin position="214"/>
        <end position="242"/>
    </location>
</feature>
<dbReference type="Proteomes" id="UP000001307">
    <property type="component" value="Unassembled WGS sequence"/>
</dbReference>
<protein>
    <recommendedName>
        <fullName evidence="4">Centrosomal protein of 162 kDa</fullName>
    </recommendedName>
</protein>
<feature type="compositionally biased region" description="Basic and acidic residues" evidence="1">
    <location>
        <begin position="162"/>
        <end position="184"/>
    </location>
</feature>
<evidence type="ECO:0000256" key="1">
    <source>
        <dbReference type="SAM" id="MobiDB-lite"/>
    </source>
</evidence>
<feature type="region of interest" description="Disordered" evidence="1">
    <location>
        <begin position="22"/>
        <end position="60"/>
    </location>
</feature>
<feature type="region of interest" description="Disordered" evidence="1">
    <location>
        <begin position="484"/>
        <end position="553"/>
    </location>
</feature>
<feature type="region of interest" description="Disordered" evidence="1">
    <location>
        <begin position="404"/>
        <end position="429"/>
    </location>
</feature>
<accession>E4XTS9</accession>
<dbReference type="InParanoid" id="E4XTS9"/>
<organism evidence="2">
    <name type="scientific">Oikopleura dioica</name>
    <name type="common">Tunicate</name>
    <dbReference type="NCBI Taxonomy" id="34765"/>
    <lineage>
        <taxon>Eukaryota</taxon>
        <taxon>Metazoa</taxon>
        <taxon>Chordata</taxon>
        <taxon>Tunicata</taxon>
        <taxon>Appendicularia</taxon>
        <taxon>Copelata</taxon>
        <taxon>Oikopleuridae</taxon>
        <taxon>Oikopleura</taxon>
    </lineage>
</organism>
<feature type="compositionally biased region" description="Polar residues" evidence="1">
    <location>
        <begin position="411"/>
        <end position="422"/>
    </location>
</feature>
<feature type="compositionally biased region" description="Polar residues" evidence="1">
    <location>
        <begin position="191"/>
        <end position="201"/>
    </location>
</feature>
<evidence type="ECO:0000313" key="3">
    <source>
        <dbReference type="Proteomes" id="UP000001307"/>
    </source>
</evidence>
<feature type="region of interest" description="Disordered" evidence="1">
    <location>
        <begin position="129"/>
        <end position="291"/>
    </location>
</feature>
<feature type="compositionally biased region" description="Low complexity" evidence="1">
    <location>
        <begin position="505"/>
        <end position="521"/>
    </location>
</feature>
<evidence type="ECO:0008006" key="4">
    <source>
        <dbReference type="Google" id="ProtNLM"/>
    </source>
</evidence>
<dbReference type="AlphaFoldDB" id="E4XTS9"/>
<dbReference type="EMBL" id="FN653162">
    <property type="protein sequence ID" value="CBY13141.1"/>
    <property type="molecule type" value="Genomic_DNA"/>
</dbReference>
<reference evidence="2" key="1">
    <citation type="journal article" date="2010" name="Science">
        <title>Plasticity of animal genome architecture unmasked by rapid evolution of a pelagic tunicate.</title>
        <authorList>
            <person name="Denoeud F."/>
            <person name="Henriet S."/>
            <person name="Mungpakdee S."/>
            <person name="Aury J.M."/>
            <person name="Da Silva C."/>
            <person name="Brinkmann H."/>
            <person name="Mikhaleva J."/>
            <person name="Olsen L.C."/>
            <person name="Jubin C."/>
            <person name="Canestro C."/>
            <person name="Bouquet J.M."/>
            <person name="Danks G."/>
            <person name="Poulain J."/>
            <person name="Campsteijn C."/>
            <person name="Adamski M."/>
            <person name="Cross I."/>
            <person name="Yadetie F."/>
            <person name="Muffato M."/>
            <person name="Louis A."/>
            <person name="Butcher S."/>
            <person name="Tsagkogeorga G."/>
            <person name="Konrad A."/>
            <person name="Singh S."/>
            <person name="Jensen M.F."/>
            <person name="Cong E.H."/>
            <person name="Eikeseth-Otteraa H."/>
            <person name="Noel B."/>
            <person name="Anthouard V."/>
            <person name="Porcel B.M."/>
            <person name="Kachouri-Lafond R."/>
            <person name="Nishino A."/>
            <person name="Ugolini M."/>
            <person name="Chourrout P."/>
            <person name="Nishida H."/>
            <person name="Aasland R."/>
            <person name="Huzurbazar S."/>
            <person name="Westhof E."/>
            <person name="Delsuc F."/>
            <person name="Lehrach H."/>
            <person name="Reinhardt R."/>
            <person name="Weissenbach J."/>
            <person name="Roy S.W."/>
            <person name="Artiguenave F."/>
            <person name="Postlethwait J.H."/>
            <person name="Manak J.R."/>
            <person name="Thompson E.M."/>
            <person name="Jaillon O."/>
            <person name="Du Pasquier L."/>
            <person name="Boudinot P."/>
            <person name="Liberles D.A."/>
            <person name="Volff J.N."/>
            <person name="Philippe H."/>
            <person name="Lenhard B."/>
            <person name="Roest Crollius H."/>
            <person name="Wincker P."/>
            <person name="Chourrout D."/>
        </authorList>
    </citation>
    <scope>NUCLEOTIDE SEQUENCE [LARGE SCALE GENOMIC DNA]</scope>
</reference>
<keyword evidence="3" id="KW-1185">Reference proteome</keyword>
<name>E4XTS9_OIKDI</name>
<proteinExistence type="predicted"/>